<evidence type="ECO:0000313" key="2">
    <source>
        <dbReference type="Proteomes" id="UP000017805"/>
    </source>
</evidence>
<dbReference type="EMBL" id="CP006643">
    <property type="protein sequence ID" value="AGX04425.1"/>
    <property type="molecule type" value="Genomic_DNA"/>
</dbReference>
<accession>U5LAH5</accession>
<dbReference type="KEGG" id="bif:N288_12600"/>
<protein>
    <submittedName>
        <fullName evidence="1">Uncharacterized protein</fullName>
    </submittedName>
</protein>
<sequence length="45" mass="5354">MLKDSEYLLFIREIGRLITDFEKCKEPDIQQKILQDIKLLGFALQ</sequence>
<dbReference type="PATRIC" id="fig|1367477.3.peg.2464"/>
<dbReference type="Proteomes" id="UP000017805">
    <property type="component" value="Chromosome"/>
</dbReference>
<dbReference type="RefSeq" id="WP_009793745.1">
    <property type="nucleotide sequence ID" value="NC_022524.1"/>
</dbReference>
<name>U5LAH5_9BACI</name>
<dbReference type="GeneID" id="97349619"/>
<gene>
    <name evidence="1" type="ORF">N288_12600</name>
</gene>
<dbReference type="HOGENOM" id="CLU_209555_1_0_9"/>
<keyword evidence="2" id="KW-1185">Reference proteome</keyword>
<proteinExistence type="predicted"/>
<evidence type="ECO:0000313" key="1">
    <source>
        <dbReference type="EMBL" id="AGX04425.1"/>
    </source>
</evidence>
<dbReference type="AlphaFoldDB" id="U5LAH5"/>
<reference evidence="1 2" key="1">
    <citation type="submission" date="2013-07" db="EMBL/GenBank/DDBJ databases">
        <title>Complete genome sequence of Bacillus infantis NRRL B-14911 that has potential to induce cardiac disease by antigenic mimicry.</title>
        <authorList>
            <person name="Massilamany C."/>
            <person name="Smith T.P.L."/>
            <person name="Loy J.D."/>
            <person name="Barletta R."/>
            <person name="Reddy J."/>
        </authorList>
    </citation>
    <scope>NUCLEOTIDE SEQUENCE [LARGE SCALE GENOMIC DNA]</scope>
    <source>
        <strain evidence="1 2">NRRL B-14911</strain>
    </source>
</reference>
<organism evidence="1 2">
    <name type="scientific">Bacillus infantis NRRL B-14911</name>
    <dbReference type="NCBI Taxonomy" id="1367477"/>
    <lineage>
        <taxon>Bacteria</taxon>
        <taxon>Bacillati</taxon>
        <taxon>Bacillota</taxon>
        <taxon>Bacilli</taxon>
        <taxon>Bacillales</taxon>
        <taxon>Bacillaceae</taxon>
        <taxon>Bacillus</taxon>
    </lineage>
</organism>